<dbReference type="GO" id="GO:0005524">
    <property type="term" value="F:ATP binding"/>
    <property type="evidence" value="ECO:0007669"/>
    <property type="project" value="UniProtKB-UniRule"/>
</dbReference>
<name>A0A1P8JT13_9BURK</name>
<feature type="binding site" evidence="11">
    <location>
        <position position="8"/>
    </location>
    <ligand>
        <name>CTP</name>
        <dbReference type="ChEBI" id="CHEBI:37563"/>
    </ligand>
</feature>
<feature type="binding site" evidence="11">
    <location>
        <position position="11"/>
    </location>
    <ligand>
        <name>ATP</name>
        <dbReference type="ChEBI" id="CHEBI:30616"/>
    </ligand>
</feature>
<feature type="binding site" evidence="11">
    <location>
        <position position="93"/>
    </location>
    <ligand>
        <name>CTP</name>
        <dbReference type="ChEBI" id="CHEBI:37563"/>
    </ligand>
</feature>
<dbReference type="InterPro" id="IPR050124">
    <property type="entry name" value="tRNA_CCA-adding_enzyme"/>
</dbReference>
<evidence type="ECO:0000256" key="1">
    <source>
        <dbReference type="ARBA" id="ARBA00022596"/>
    </source>
</evidence>
<dbReference type="EC" id="3.1.4.-" evidence="11"/>
<comment type="function">
    <text evidence="11">Catalyzes the addition and repair of the essential 3'-terminal CCA sequence in tRNAs without using a nucleic acid template. Adds these three nucleotides in the order of C, C, and A to the tRNA nucleotide-73, using CTP and ATP as substrates and producing inorganic pyrophosphate. tRNA 3'-terminal CCA addition is required both for tRNA processing and repair. Also involved in tRNA surveillance by mediating tandem CCA addition to generate a CCACCA at the 3' terminus of unstable tRNAs. While stable tRNAs receive only 3'-terminal CCA, unstable tRNAs are marked with CCACCA and rapidly degraded.</text>
</comment>
<dbReference type="NCBIfam" id="NF008137">
    <property type="entry name" value="PRK10885.1"/>
    <property type="match status" value="1"/>
</dbReference>
<evidence type="ECO:0000256" key="7">
    <source>
        <dbReference type="ARBA" id="ARBA00022800"/>
    </source>
</evidence>
<evidence type="ECO:0000256" key="10">
    <source>
        <dbReference type="ARBA" id="ARBA00022884"/>
    </source>
</evidence>
<evidence type="ECO:0000256" key="9">
    <source>
        <dbReference type="ARBA" id="ARBA00022842"/>
    </source>
</evidence>
<evidence type="ECO:0000313" key="13">
    <source>
        <dbReference type="EMBL" id="APW36880.1"/>
    </source>
</evidence>
<comment type="subunit">
    <text evidence="11">Monomer. Can also form homodimers and oligomers.</text>
</comment>
<evidence type="ECO:0000259" key="12">
    <source>
        <dbReference type="PROSITE" id="PS51831"/>
    </source>
</evidence>
<dbReference type="InterPro" id="IPR006674">
    <property type="entry name" value="HD_domain"/>
</dbReference>
<dbReference type="InterPro" id="IPR012006">
    <property type="entry name" value="CCA_bact"/>
</dbReference>
<keyword evidence="4 11" id="KW-0548">Nucleotidyltransferase</keyword>
<keyword evidence="1 11" id="KW-0533">Nickel</keyword>
<feature type="binding site" evidence="11">
    <location>
        <position position="154"/>
    </location>
    <ligand>
        <name>CTP</name>
        <dbReference type="ChEBI" id="CHEBI:37563"/>
    </ligand>
</feature>
<feature type="binding site" evidence="11">
    <location>
        <position position="93"/>
    </location>
    <ligand>
        <name>ATP</name>
        <dbReference type="ChEBI" id="CHEBI:30616"/>
    </ligand>
</feature>
<evidence type="ECO:0000256" key="5">
    <source>
        <dbReference type="ARBA" id="ARBA00022723"/>
    </source>
</evidence>
<keyword evidence="6 11" id="KW-0547">Nucleotide-binding</keyword>
<dbReference type="GO" id="GO:0160016">
    <property type="term" value="F:CCACCA tRNA nucleotidyltransferase activity"/>
    <property type="evidence" value="ECO:0007669"/>
    <property type="project" value="RHEA"/>
</dbReference>
<dbReference type="GO" id="GO:0004810">
    <property type="term" value="F:CCA tRNA nucleotidyltransferase activity"/>
    <property type="evidence" value="ECO:0007669"/>
    <property type="project" value="UniProtKB-UniRule"/>
</dbReference>
<feature type="binding site" evidence="11">
    <location>
        <position position="25"/>
    </location>
    <ligand>
        <name>Mg(2+)</name>
        <dbReference type="ChEBI" id="CHEBI:18420"/>
    </ligand>
</feature>
<keyword evidence="11" id="KW-0378">Hydrolase</keyword>
<proteinExistence type="inferred from homology"/>
<feature type="binding site" evidence="11">
    <location>
        <position position="23"/>
    </location>
    <ligand>
        <name>Mg(2+)</name>
        <dbReference type="ChEBI" id="CHEBI:18420"/>
    </ligand>
</feature>
<dbReference type="InterPro" id="IPR002646">
    <property type="entry name" value="PolA_pol_head_dom"/>
</dbReference>
<dbReference type="PROSITE" id="PS51831">
    <property type="entry name" value="HD"/>
    <property type="match status" value="1"/>
</dbReference>
<keyword evidence="11" id="KW-0511">Multifunctional enzyme</keyword>
<dbReference type="Proteomes" id="UP000186609">
    <property type="component" value="Chromosome"/>
</dbReference>
<comment type="similarity">
    <text evidence="11">Belongs to the tRNA nucleotidyltransferase/poly(A) polymerase family. Bacterial CCA-adding enzyme type 1 subfamily.</text>
</comment>
<dbReference type="PANTHER" id="PTHR47545:SF1">
    <property type="entry name" value="MULTIFUNCTIONAL CCA PROTEIN"/>
    <property type="match status" value="1"/>
</dbReference>
<dbReference type="OrthoDB" id="9805698at2"/>
<dbReference type="Pfam" id="PF01966">
    <property type="entry name" value="HD"/>
    <property type="match status" value="1"/>
</dbReference>
<keyword evidence="2 11" id="KW-0808">Transferase</keyword>
<dbReference type="InterPro" id="IPR043519">
    <property type="entry name" value="NT_sf"/>
</dbReference>
<keyword evidence="8 11" id="KW-0067">ATP-binding</keyword>
<dbReference type="SUPFAM" id="SSF81891">
    <property type="entry name" value="Poly A polymerase C-terminal region-like"/>
    <property type="match status" value="1"/>
</dbReference>
<accession>A0A1P8JT13</accession>
<keyword evidence="5 11" id="KW-0479">Metal-binding</keyword>
<dbReference type="GO" id="GO:0042245">
    <property type="term" value="P:RNA repair"/>
    <property type="evidence" value="ECO:0007669"/>
    <property type="project" value="UniProtKB-KW"/>
</dbReference>
<evidence type="ECO:0000256" key="6">
    <source>
        <dbReference type="ARBA" id="ARBA00022741"/>
    </source>
</evidence>
<organism evidence="13 14">
    <name type="scientific">Rhodoferax koreensis</name>
    <dbReference type="NCBI Taxonomy" id="1842727"/>
    <lineage>
        <taxon>Bacteria</taxon>
        <taxon>Pseudomonadati</taxon>
        <taxon>Pseudomonadota</taxon>
        <taxon>Betaproteobacteria</taxon>
        <taxon>Burkholderiales</taxon>
        <taxon>Comamonadaceae</taxon>
        <taxon>Rhodoferax</taxon>
    </lineage>
</organism>
<dbReference type="GO" id="GO:0004112">
    <property type="term" value="F:cyclic-nucleotide phosphodiesterase activity"/>
    <property type="evidence" value="ECO:0007669"/>
    <property type="project" value="UniProtKB-UniRule"/>
</dbReference>
<keyword evidence="10 11" id="KW-0694">RNA-binding</keyword>
<dbReference type="KEGG" id="rhy:RD110_06465"/>
<keyword evidence="14" id="KW-1185">Reference proteome</keyword>
<dbReference type="EC" id="2.7.7.72" evidence="11"/>
<dbReference type="GO" id="GO:0016791">
    <property type="term" value="F:phosphatase activity"/>
    <property type="evidence" value="ECO:0007669"/>
    <property type="project" value="UniProtKB-UniRule"/>
</dbReference>
<keyword evidence="7 11" id="KW-0692">RNA repair</keyword>
<dbReference type="Gene3D" id="1.10.3090.10">
    <property type="entry name" value="cca-adding enzyme, domain 2"/>
    <property type="match status" value="1"/>
</dbReference>
<keyword evidence="3 11" id="KW-0819">tRNA processing</keyword>
<keyword evidence="9 11" id="KW-0460">Magnesium</keyword>
<dbReference type="PIRSF" id="PIRSF000813">
    <property type="entry name" value="CCA_bact"/>
    <property type="match status" value="1"/>
</dbReference>
<comment type="catalytic activity">
    <reaction evidence="11">
        <text>a tRNA with a 3' CCA end + 2 CTP + ATP = a tRNA with a 3' CCACCA end + 3 diphosphate</text>
        <dbReference type="Rhea" id="RHEA:76235"/>
        <dbReference type="Rhea" id="RHEA-COMP:10468"/>
        <dbReference type="Rhea" id="RHEA-COMP:18655"/>
        <dbReference type="ChEBI" id="CHEBI:30616"/>
        <dbReference type="ChEBI" id="CHEBI:33019"/>
        <dbReference type="ChEBI" id="CHEBI:37563"/>
        <dbReference type="ChEBI" id="CHEBI:83071"/>
        <dbReference type="ChEBI" id="CHEBI:195187"/>
    </reaction>
</comment>
<dbReference type="HAMAP" id="MF_01261">
    <property type="entry name" value="CCA_bact_type1"/>
    <property type="match status" value="1"/>
</dbReference>
<dbReference type="CDD" id="cd00077">
    <property type="entry name" value="HDc"/>
    <property type="match status" value="1"/>
</dbReference>
<reference evidence="13 14" key="1">
    <citation type="submission" date="2017-01" db="EMBL/GenBank/DDBJ databases">
        <authorList>
            <person name="Mah S.A."/>
            <person name="Swanson W.J."/>
            <person name="Moy G.W."/>
            <person name="Vacquier V.D."/>
        </authorList>
    </citation>
    <scope>NUCLEOTIDE SEQUENCE [LARGE SCALE GENOMIC DNA]</scope>
    <source>
        <strain evidence="13 14">DCY110</strain>
    </source>
</reference>
<dbReference type="InterPro" id="IPR003607">
    <property type="entry name" value="HD/PDEase_dom"/>
</dbReference>
<comment type="cofactor">
    <cofactor evidence="11">
        <name>Ni(2+)</name>
        <dbReference type="ChEBI" id="CHEBI:49786"/>
    </cofactor>
    <text evidence="11">Nickel for phosphatase activity.</text>
</comment>
<dbReference type="GO" id="GO:0000287">
    <property type="term" value="F:magnesium ion binding"/>
    <property type="evidence" value="ECO:0007669"/>
    <property type="project" value="UniProtKB-UniRule"/>
</dbReference>
<protein>
    <recommendedName>
        <fullName evidence="11">Multifunctional CCA protein</fullName>
    </recommendedName>
    <domain>
        <recommendedName>
            <fullName evidence="11">CCA-adding enzyme</fullName>
            <ecNumber evidence="11">2.7.7.72</ecNumber>
        </recommendedName>
        <alternativeName>
            <fullName evidence="11">CCA tRNA nucleotidyltransferase</fullName>
        </alternativeName>
        <alternativeName>
            <fullName evidence="11">tRNA CCA-pyrophosphorylase</fullName>
        </alternativeName>
        <alternativeName>
            <fullName evidence="11">tRNA adenylyl-/cytidylyl-transferase</fullName>
        </alternativeName>
        <alternativeName>
            <fullName evidence="11">tRNA nucleotidyltransferase</fullName>
        </alternativeName>
        <alternativeName>
            <fullName evidence="11">tRNA-NT</fullName>
        </alternativeName>
    </domain>
    <domain>
        <recommendedName>
            <fullName evidence="11">2'-nucleotidase</fullName>
            <ecNumber evidence="11">3.1.3.-</ecNumber>
        </recommendedName>
    </domain>
    <domain>
        <recommendedName>
            <fullName evidence="11">2',3'-cyclic phosphodiesterase</fullName>
            <ecNumber evidence="11">3.1.4.-</ecNumber>
        </recommendedName>
    </domain>
    <domain>
        <recommendedName>
            <fullName evidence="11">Phosphatase</fullName>
        </recommendedName>
    </domain>
</protein>
<dbReference type="Gene3D" id="3.30.460.10">
    <property type="entry name" value="Beta Polymerase, domain 2"/>
    <property type="match status" value="1"/>
</dbReference>
<gene>
    <name evidence="11" type="primary">cca</name>
    <name evidence="13" type="ORF">RD110_06465</name>
</gene>
<feature type="binding site" evidence="11">
    <location>
        <position position="151"/>
    </location>
    <ligand>
        <name>CTP</name>
        <dbReference type="ChEBI" id="CHEBI:37563"/>
    </ligand>
</feature>
<dbReference type="InterPro" id="IPR032828">
    <property type="entry name" value="PolyA_RNA-bd"/>
</dbReference>
<comment type="domain">
    <text evidence="11">Comprises two domains: an N-terminal domain containing the nucleotidyltransferase activity and a C-terminal HD domain associated with both phosphodiesterase and phosphatase activities.</text>
</comment>
<feature type="domain" description="HD" evidence="12">
    <location>
        <begin position="240"/>
        <end position="341"/>
    </location>
</feature>
<feature type="binding site" evidence="11">
    <location>
        <position position="154"/>
    </location>
    <ligand>
        <name>ATP</name>
        <dbReference type="ChEBI" id="CHEBI:30616"/>
    </ligand>
</feature>
<dbReference type="EC" id="3.1.3.-" evidence="11"/>
<dbReference type="PANTHER" id="PTHR47545">
    <property type="entry name" value="MULTIFUNCTIONAL CCA PROTEIN"/>
    <property type="match status" value="1"/>
</dbReference>
<comment type="cofactor">
    <cofactor evidence="11">
        <name>Mg(2+)</name>
        <dbReference type="ChEBI" id="CHEBI:18420"/>
    </cofactor>
    <text evidence="11">Magnesium is required for nucleotidyltransferase activity.</text>
</comment>
<dbReference type="GO" id="GO:0000049">
    <property type="term" value="F:tRNA binding"/>
    <property type="evidence" value="ECO:0007669"/>
    <property type="project" value="UniProtKB-UniRule"/>
</dbReference>
<dbReference type="GO" id="GO:0001680">
    <property type="term" value="P:tRNA 3'-terminal CCA addition"/>
    <property type="evidence" value="ECO:0007669"/>
    <property type="project" value="UniProtKB-UniRule"/>
</dbReference>
<evidence type="ECO:0000256" key="4">
    <source>
        <dbReference type="ARBA" id="ARBA00022695"/>
    </source>
</evidence>
<dbReference type="EMBL" id="CP019236">
    <property type="protein sequence ID" value="APW36880.1"/>
    <property type="molecule type" value="Genomic_DNA"/>
</dbReference>
<feature type="binding site" evidence="11">
    <location>
        <position position="11"/>
    </location>
    <ligand>
        <name>CTP</name>
        <dbReference type="ChEBI" id="CHEBI:37563"/>
    </ligand>
</feature>
<feature type="binding site" evidence="11">
    <location>
        <position position="151"/>
    </location>
    <ligand>
        <name>ATP</name>
        <dbReference type="ChEBI" id="CHEBI:30616"/>
    </ligand>
</feature>
<dbReference type="STRING" id="1842727.RD110_06465"/>
<evidence type="ECO:0000256" key="8">
    <source>
        <dbReference type="ARBA" id="ARBA00022840"/>
    </source>
</evidence>
<comment type="catalytic activity">
    <reaction evidence="11">
        <text>a tRNA precursor + 2 CTP + ATP = a tRNA with a 3' CCA end + 3 diphosphate</text>
        <dbReference type="Rhea" id="RHEA:14433"/>
        <dbReference type="Rhea" id="RHEA-COMP:10465"/>
        <dbReference type="Rhea" id="RHEA-COMP:10468"/>
        <dbReference type="ChEBI" id="CHEBI:30616"/>
        <dbReference type="ChEBI" id="CHEBI:33019"/>
        <dbReference type="ChEBI" id="CHEBI:37563"/>
        <dbReference type="ChEBI" id="CHEBI:74896"/>
        <dbReference type="ChEBI" id="CHEBI:83071"/>
        <dbReference type="EC" id="2.7.7.72"/>
    </reaction>
</comment>
<dbReference type="AlphaFoldDB" id="A0A1P8JT13"/>
<comment type="miscellaneous">
    <text evidence="11">A single active site specifically recognizes both ATP and CTP and is responsible for their addition.</text>
</comment>
<evidence type="ECO:0000256" key="2">
    <source>
        <dbReference type="ARBA" id="ARBA00022679"/>
    </source>
</evidence>
<dbReference type="RefSeq" id="WP_076197784.1">
    <property type="nucleotide sequence ID" value="NZ_CP019236.1"/>
</dbReference>
<evidence type="ECO:0000256" key="11">
    <source>
        <dbReference type="HAMAP-Rule" id="MF_01261"/>
    </source>
</evidence>
<evidence type="ECO:0000256" key="3">
    <source>
        <dbReference type="ARBA" id="ARBA00022694"/>
    </source>
</evidence>
<sequence length="425" mass="47172">MHIYLVGGAVRDALLGRQDGRRDRDWVVVGATPEQLSALGYLPVGKDFPVFLHPRTREEYALARTERKTARGYRGFAVHASPDVTLEQDLARRDLTINSIAISADEMGADGQFDARPECLVDPYGGQRDLRDKLLRHVTDAFREDPVRILRVARFAARFHDFRVADETMALMRDMVAEGEVDALVPERVWQELARGLMEARPSRMFEVLRDCGALQKLLPEVDRLWGVPQRAEYHPEVDTGVHLMMVLDMSARLAAPLPTRFACLTHDLGKGTTPADVLPRHIGHEQRSARLLLGVCERLRVPVECREIADVVAREHGNIHRSGELNAAALVRLLERCDAIRKPQRFAQVLLACECDARGRLGMAEDAYPQRERLTQALAAAQSVDTAAVAQAAQHAGAKGPQIGEWVHRARIDAVAQATTGPAA</sequence>
<dbReference type="CDD" id="cd05398">
    <property type="entry name" value="NT_ClassII-CCAase"/>
    <property type="match status" value="1"/>
</dbReference>
<dbReference type="Pfam" id="PF12627">
    <property type="entry name" value="PolyA_pol_RNAbd"/>
    <property type="match status" value="1"/>
</dbReference>
<dbReference type="Pfam" id="PF01743">
    <property type="entry name" value="PolyA_pol"/>
    <property type="match status" value="1"/>
</dbReference>
<evidence type="ECO:0000313" key="14">
    <source>
        <dbReference type="Proteomes" id="UP000186609"/>
    </source>
</evidence>
<feature type="binding site" evidence="11">
    <location>
        <position position="8"/>
    </location>
    <ligand>
        <name>ATP</name>
        <dbReference type="ChEBI" id="CHEBI:30616"/>
    </ligand>
</feature>
<dbReference type="SUPFAM" id="SSF81301">
    <property type="entry name" value="Nucleotidyltransferase"/>
    <property type="match status" value="1"/>
</dbReference>